<dbReference type="InterPro" id="IPR002654">
    <property type="entry name" value="Glyco_trans_25"/>
</dbReference>
<dbReference type="Proteomes" id="UP000595894">
    <property type="component" value="Chromosome"/>
</dbReference>
<dbReference type="AlphaFoldDB" id="A0A974NWB3"/>
<evidence type="ECO:0000259" key="1">
    <source>
        <dbReference type="Pfam" id="PF01755"/>
    </source>
</evidence>
<feature type="domain" description="Glycosyl transferase family 25" evidence="1">
    <location>
        <begin position="12"/>
        <end position="99"/>
    </location>
</feature>
<evidence type="ECO:0000313" key="2">
    <source>
        <dbReference type="EMBL" id="QQV78065.1"/>
    </source>
</evidence>
<dbReference type="RefSeq" id="WP_202094994.1">
    <property type="nucleotide sequence ID" value="NZ_CP061035.1"/>
</dbReference>
<name>A0A974NWB3_9SPHN</name>
<reference evidence="3" key="1">
    <citation type="submission" date="2020-09" db="EMBL/GenBank/DDBJ databases">
        <title>Sphingomonas sp., a new species isolated from pork steak.</title>
        <authorList>
            <person name="Heidler von Heilborn D."/>
        </authorList>
    </citation>
    <scope>NUCLEOTIDE SEQUENCE [LARGE SCALE GENOMIC DNA]</scope>
</reference>
<dbReference type="Pfam" id="PF01755">
    <property type="entry name" value="Glyco_transf_25"/>
    <property type="match status" value="1"/>
</dbReference>
<dbReference type="CDD" id="cd06532">
    <property type="entry name" value="Glyco_transf_25"/>
    <property type="match status" value="1"/>
</dbReference>
<sequence>MSDILARFDSVRIINLPERTDRRREMTRELERVGANGNPRIAFFDAVRPTDPADFPSLGARGCFMSHLEILREARADGVQTVLILEDDLNFSGDFQSEGRSQLDRLFGGDWDIFYGAYRLHAPHPGGADTPLPAEQAVETTPFVAFNGRVIPRVIDFLEGILTRPAGSPDYGPMHVDGAYSVFRMLHPDVVTYAASPKLGYQRSSRSDISDTQPMIDRIPVLRTFANIARRLRSILEPSRD</sequence>
<evidence type="ECO:0000313" key="3">
    <source>
        <dbReference type="Proteomes" id="UP000595894"/>
    </source>
</evidence>
<dbReference type="EMBL" id="CP061035">
    <property type="protein sequence ID" value="QQV78065.1"/>
    <property type="molecule type" value="Genomic_DNA"/>
</dbReference>
<gene>
    <name evidence="2" type="ORF">H5J25_04820</name>
</gene>
<accession>A0A974NWB3</accession>
<dbReference type="KEGG" id="sari:H5J25_04820"/>
<keyword evidence="3" id="KW-1185">Reference proteome</keyword>
<organism evidence="2 3">
    <name type="scientific">Sphingomonas aliaeris</name>
    <dbReference type="NCBI Taxonomy" id="2759526"/>
    <lineage>
        <taxon>Bacteria</taxon>
        <taxon>Pseudomonadati</taxon>
        <taxon>Pseudomonadota</taxon>
        <taxon>Alphaproteobacteria</taxon>
        <taxon>Sphingomonadales</taxon>
        <taxon>Sphingomonadaceae</taxon>
        <taxon>Sphingomonas</taxon>
    </lineage>
</organism>
<proteinExistence type="predicted"/>
<protein>
    <submittedName>
        <fullName evidence="2">Glycosyltransferase family 25 protein</fullName>
    </submittedName>
</protein>